<dbReference type="InterPro" id="IPR012337">
    <property type="entry name" value="RNaseH-like_sf"/>
</dbReference>
<keyword evidence="2" id="KW-0479">Metal-binding</keyword>
<comment type="subcellular location">
    <subcellularLocation>
        <location evidence="1">Nucleus</location>
    </subcellularLocation>
</comment>
<name>A0ABQ8WE65_PENCH</name>
<keyword evidence="8" id="KW-1185">Reference proteome</keyword>
<proteinExistence type="predicted"/>
<gene>
    <name evidence="7" type="ORF">N7505_007711</name>
</gene>
<comment type="caution">
    <text evidence="7">The sequence shown here is derived from an EMBL/GenBank/DDBJ whole genome shotgun (WGS) entry which is preliminary data.</text>
</comment>
<reference evidence="7 8" key="1">
    <citation type="journal article" date="2023" name="IMA Fungus">
        <title>Comparative genomic study of the Penicillium genus elucidates a diverse pangenome and 15 lateral gene transfer events.</title>
        <authorList>
            <person name="Petersen C."/>
            <person name="Sorensen T."/>
            <person name="Nielsen M.R."/>
            <person name="Sondergaard T.E."/>
            <person name="Sorensen J.L."/>
            <person name="Fitzpatrick D.A."/>
            <person name="Frisvad J.C."/>
            <person name="Nielsen K.L."/>
        </authorList>
    </citation>
    <scope>NUCLEOTIDE SEQUENCE [LARGE SCALE GENOMIC DNA]</scope>
    <source>
        <strain evidence="7 8">IBT 3361</strain>
    </source>
</reference>
<sequence>MSQLSDRYPSSTAEGVGIEDLSYLVPDDTFFSSPFPSSQPSLNTILDNSSIPPQLALPAPDNLRRIKPDRINEYLSYEANMSKEFVEWWLQTDYGKRRRINWDGRHHATCWEGFDQVANTKDGKLGVMCKRCRTVLEHPASAHSGTSSMNKHLKGPKCQRGTGKLSIHKLLAQAGQRAPAQVFTQSTWEQKLLNLVTVSHLPFLFLEHQEFYDLISYARLAPTTPTIPSRKVIRTRLREFVTENQTTTLRSLPPDAKLSLALDCWTSPFQQAFMAITAYFLDQNWDYREVLLGFEPLSGTHSGANLSEVVVRTLQQHQILDRVLAITTDNASNNTTLIAVVNDTIQALKLNTKSAIIRVPYIAHVIQLSLNDLLGKMKASPKNDTAELEWKEDRVRALRARQQKREIADTLNKVRSLAVYINASPQRRDAFYNLQPDEPKLVPIQDVRTRWNSTYLMLRRAKRLQATFDTFCSQYDQPHFALNTEEWRQIDYLLFILQPFFKYTTVVCTTKDISIHLVFSFYNRLFDHLENSIRQLRRKKVPWKQLMLSSLKAAQEKLSKYYAMTDSIEGDLYAIGTILAPANKLQFFSTKDWESDDPEKDYKRIYRDSLKSLFTSYEEKRPEGRLRSDAVLSMTTMTDADLLFENSQASLPPQQDELTRYLESPTVRGSPRVFWKDHEHEFPILASLARDVMSIPATGAGVERLFNSARDICHYRRGSLKPKTIRDIML</sequence>
<dbReference type="EMBL" id="JAPVEB010000004">
    <property type="protein sequence ID" value="KAJ5264918.1"/>
    <property type="molecule type" value="Genomic_DNA"/>
</dbReference>
<dbReference type="InterPro" id="IPR008906">
    <property type="entry name" value="HATC_C_dom"/>
</dbReference>
<protein>
    <recommendedName>
        <fullName evidence="6">HAT C-terminal dimerisation domain-containing protein</fullName>
    </recommendedName>
</protein>
<dbReference type="InterPro" id="IPR052035">
    <property type="entry name" value="ZnF_BED_domain_contain"/>
</dbReference>
<evidence type="ECO:0000256" key="4">
    <source>
        <dbReference type="ARBA" id="ARBA00022833"/>
    </source>
</evidence>
<keyword evidence="3" id="KW-0863">Zinc-finger</keyword>
<organism evidence="7 8">
    <name type="scientific">Penicillium chrysogenum</name>
    <name type="common">Penicillium notatum</name>
    <dbReference type="NCBI Taxonomy" id="5076"/>
    <lineage>
        <taxon>Eukaryota</taxon>
        <taxon>Fungi</taxon>
        <taxon>Dikarya</taxon>
        <taxon>Ascomycota</taxon>
        <taxon>Pezizomycotina</taxon>
        <taxon>Eurotiomycetes</taxon>
        <taxon>Eurotiomycetidae</taxon>
        <taxon>Eurotiales</taxon>
        <taxon>Aspergillaceae</taxon>
        <taxon>Penicillium</taxon>
        <taxon>Penicillium chrysogenum species complex</taxon>
    </lineage>
</organism>
<evidence type="ECO:0000313" key="7">
    <source>
        <dbReference type="EMBL" id="KAJ5264918.1"/>
    </source>
</evidence>
<keyword evidence="5" id="KW-0539">Nucleus</keyword>
<evidence type="ECO:0000313" key="8">
    <source>
        <dbReference type="Proteomes" id="UP001220256"/>
    </source>
</evidence>
<keyword evidence="4" id="KW-0862">Zinc</keyword>
<evidence type="ECO:0000256" key="1">
    <source>
        <dbReference type="ARBA" id="ARBA00004123"/>
    </source>
</evidence>
<evidence type="ECO:0000256" key="3">
    <source>
        <dbReference type="ARBA" id="ARBA00022771"/>
    </source>
</evidence>
<dbReference type="SUPFAM" id="SSF53098">
    <property type="entry name" value="Ribonuclease H-like"/>
    <property type="match status" value="1"/>
</dbReference>
<accession>A0ABQ8WE65</accession>
<dbReference type="PANTHER" id="PTHR46481">
    <property type="entry name" value="ZINC FINGER BED DOMAIN-CONTAINING PROTEIN 4"/>
    <property type="match status" value="1"/>
</dbReference>
<evidence type="ECO:0000256" key="5">
    <source>
        <dbReference type="ARBA" id="ARBA00023242"/>
    </source>
</evidence>
<dbReference type="PANTHER" id="PTHR46481:SF10">
    <property type="entry name" value="ZINC FINGER BED DOMAIN-CONTAINING PROTEIN 39"/>
    <property type="match status" value="1"/>
</dbReference>
<dbReference type="Proteomes" id="UP001220256">
    <property type="component" value="Unassembled WGS sequence"/>
</dbReference>
<dbReference type="Pfam" id="PF05699">
    <property type="entry name" value="Dimer_Tnp_hAT"/>
    <property type="match status" value="1"/>
</dbReference>
<feature type="domain" description="HAT C-terminal dimerisation" evidence="6">
    <location>
        <begin position="657"/>
        <end position="729"/>
    </location>
</feature>
<evidence type="ECO:0000259" key="6">
    <source>
        <dbReference type="Pfam" id="PF05699"/>
    </source>
</evidence>
<evidence type="ECO:0000256" key="2">
    <source>
        <dbReference type="ARBA" id="ARBA00022723"/>
    </source>
</evidence>